<feature type="chain" id="PRO_5019267204" description="Chitin-binding type-1 domain-containing protein" evidence="5">
    <location>
        <begin position="29"/>
        <end position="1456"/>
    </location>
</feature>
<organism evidence="7 8">
    <name type="scientific">Coniochaeta pulveracea</name>
    <dbReference type="NCBI Taxonomy" id="177199"/>
    <lineage>
        <taxon>Eukaryota</taxon>
        <taxon>Fungi</taxon>
        <taxon>Dikarya</taxon>
        <taxon>Ascomycota</taxon>
        <taxon>Pezizomycotina</taxon>
        <taxon>Sordariomycetes</taxon>
        <taxon>Sordariomycetidae</taxon>
        <taxon>Coniochaetales</taxon>
        <taxon>Coniochaetaceae</taxon>
        <taxon>Coniochaeta</taxon>
    </lineage>
</organism>
<dbReference type="EMBL" id="QVQW01000127">
    <property type="protein sequence ID" value="RKU40019.1"/>
    <property type="molecule type" value="Genomic_DNA"/>
</dbReference>
<protein>
    <recommendedName>
        <fullName evidence="6">Chitin-binding type-1 domain-containing protein</fullName>
    </recommendedName>
</protein>
<keyword evidence="3" id="KW-1015">Disulfide bond</keyword>
<feature type="disulfide bond" evidence="3">
    <location>
        <begin position="958"/>
        <end position="972"/>
    </location>
</feature>
<reference evidence="7 8" key="1">
    <citation type="submission" date="2018-08" db="EMBL/GenBank/DDBJ databases">
        <title>Draft genome of the lignicolous fungus Coniochaeta pulveracea.</title>
        <authorList>
            <person name="Borstlap C.J."/>
            <person name="De Witt R.N."/>
            <person name="Botha A."/>
            <person name="Volschenk H."/>
        </authorList>
    </citation>
    <scope>NUCLEOTIDE SEQUENCE [LARGE SCALE GENOMIC DNA]</scope>
    <source>
        <strain evidence="7 8">CAB683</strain>
    </source>
</reference>
<dbReference type="InterPro" id="IPR036514">
    <property type="entry name" value="SGNH_hydro_sf"/>
</dbReference>
<dbReference type="InterPro" id="IPR028994">
    <property type="entry name" value="Integrin_alpha_N"/>
</dbReference>
<evidence type="ECO:0000256" key="1">
    <source>
        <dbReference type="ARBA" id="ARBA00022669"/>
    </source>
</evidence>
<dbReference type="PANTHER" id="PTHR30383">
    <property type="entry name" value="THIOESTERASE 1/PROTEASE 1/LYSOPHOSPHOLIPASE L1"/>
    <property type="match status" value="1"/>
</dbReference>
<dbReference type="InterPro" id="IPR013830">
    <property type="entry name" value="SGNH_hydro"/>
</dbReference>
<feature type="domain" description="Chitin-binding type-1" evidence="6">
    <location>
        <begin position="938"/>
        <end position="985"/>
    </location>
</feature>
<evidence type="ECO:0000313" key="8">
    <source>
        <dbReference type="Proteomes" id="UP000275385"/>
    </source>
</evidence>
<dbReference type="CDD" id="cd11618">
    <property type="entry name" value="ChtBD1_1"/>
    <property type="match status" value="1"/>
</dbReference>
<evidence type="ECO:0000256" key="3">
    <source>
        <dbReference type="PROSITE-ProRule" id="PRU00261"/>
    </source>
</evidence>
<dbReference type="SMART" id="SM00270">
    <property type="entry name" value="ChtBD1"/>
    <property type="match status" value="1"/>
</dbReference>
<dbReference type="GO" id="GO:0008061">
    <property type="term" value="F:chitin binding"/>
    <property type="evidence" value="ECO:0007669"/>
    <property type="project" value="UniProtKB-UniRule"/>
</dbReference>
<name>A0A420XWT9_9PEZI</name>
<evidence type="ECO:0000256" key="4">
    <source>
        <dbReference type="SAM" id="MobiDB-lite"/>
    </source>
</evidence>
<feature type="signal peptide" evidence="5">
    <location>
        <begin position="1"/>
        <end position="28"/>
    </location>
</feature>
<dbReference type="SUPFAM" id="SSF69318">
    <property type="entry name" value="Integrin alpha N-terminal domain"/>
    <property type="match status" value="3"/>
</dbReference>
<feature type="region of interest" description="Disordered" evidence="4">
    <location>
        <begin position="901"/>
        <end position="934"/>
    </location>
</feature>
<dbReference type="InterPro" id="IPR036861">
    <property type="entry name" value="Endochitinase-like_sf"/>
</dbReference>
<dbReference type="SUPFAM" id="SSF57016">
    <property type="entry name" value="Plant lectins/antimicrobial peptides"/>
    <property type="match status" value="1"/>
</dbReference>
<feature type="compositionally biased region" description="Gly residues" evidence="4">
    <location>
        <begin position="924"/>
        <end position="933"/>
    </location>
</feature>
<dbReference type="CDD" id="cd01833">
    <property type="entry name" value="XynB_like"/>
    <property type="match status" value="1"/>
</dbReference>
<comment type="caution">
    <text evidence="3">Lacks conserved residue(s) required for the propagation of feature annotation.</text>
</comment>
<dbReference type="Pfam" id="PF13472">
    <property type="entry name" value="Lipase_GDSL_2"/>
    <property type="match status" value="1"/>
</dbReference>
<evidence type="ECO:0000256" key="5">
    <source>
        <dbReference type="SAM" id="SignalP"/>
    </source>
</evidence>
<accession>A0A420XWT9</accession>
<dbReference type="OrthoDB" id="3915838at2759"/>
<dbReference type="SUPFAM" id="SSF52266">
    <property type="entry name" value="SGNH hydrolase"/>
    <property type="match status" value="1"/>
</dbReference>
<feature type="region of interest" description="Disordered" evidence="4">
    <location>
        <begin position="58"/>
        <end position="80"/>
    </location>
</feature>
<sequence length="1456" mass="157146">MSFLLFIKMRYLHKALLGLHALAVLVVANDHADGLSPYGDGFAPDVILDPGWNTSSPGFEGGAAPDLSGEDASNANDTELDVGTLRRRAANNFFLRVMPLGASITEGTVSSDGNGYRKWLREQLRWKGWRVNMVGSKMNGNMADKDNEGHPGWIITEIQGAFDQSRWMKPNLVLVNAGTNDCSQNVDIGNAGARLKVLIDDIFNNIPGVTVIISTLVPSRDRNDCAKSVSEQFRTLVRTQYSGARIGIADINNAMPMSMVSGDGIHPNDEGYKLFAAVWWDAISKLEDKIQPPASVAGIDDNSVSAGKTCAKVAGNARGPIQSQRGSGHDDGNYVHNRNEKGALKSARIENGGDPKSITDNIPWHMFFANLVLNNPNAARKEAQDDWIRIRHDPAANKNWYWFRQNLGGGNFGPSTSFDVDQNCDTGPLYAFADFNNDGLDDFFCLKPGSAVAVSLNRGGNPPKFEYLGLVVPTHDGFSEKDVRIGDIDGDGRADYCLTKSDGTLICSRNAGVDDNYSWQGFSTVGGLRGTVFDGKKADPAGIVLGDINGDFRSDYLYVGDNGNVETWINSRGWGNGIVPDWRSAGITHAGQGDTGIRGNIKFGRIYGSGRLDYIYLHKDDTGYDVRVWQNTGGGGTRRKADGNYYCDMRGTGADDYVWIWSDGHTAEINANVHNPPWWGNTVSISLSVPGPRVGIHLADWTGNGRCDVLVQNKATGALTLYENQWDAGKNSLTFANRGVVTGAVCSQGWGVGIFDLGMRLADIDGDKRADVLCLEKNGRVTSWLNTASGLVDIGQIKYSEGWDRANMRFADVEGSGRADLIHLDKYTGAGTVFKNNGRGAGGRGSSFQWTNRGVLYAPIDRGETMHFTNQGGLGRADLLHVLPLTNRAWTYFNECGGGSGGDDGSVEDPHLPPYDGSGPPPDDGGGGGGGGHPISTDGRCGKGNGNAICLGSVFGACCSAGGRCGSGDAFCGSGCQPLSGLCQGTGDDASDPNSPENGGSIWGQVPELVTEICSQKFGERDGSPMSAQDLGVTWIASGAAVWFDLYLQSVNATNWSNKFFMDVTANGMQHGSTYDCTHMNSGNCAGPEATWCSSYLPPMAFFVHVQMGNLYSAYGRLWLAMIEDGIDNLAGGIKDIVAKWGTPPKEKNEIMLNVLTGIFQSIIGGVAERDPALNGPLTFFADVMEEITANDPPDPAELEDELVEAYGSWFRGIMSTINDTSNRVFSGTLPEGWSTNDITAEDWVWTRFANGQWLDHVVVGNVVDQYAKTTQFKFKEYAAMTAMKTGNSGHDYFLLASTEDTKCHNASGISGIGSRDYQMNEGICGVMGGGCIWHDNRCVCLASMTNGPGSIGGAAFPLKGDDLTDFQDYVQDFEKALVNNYDCVKTIFDNWDECHRTNADEDKCSVPETKLPERKDLNLNDPMIYTDCWFNLPPLQEFGGCTFKTDCGGAQYCEA</sequence>
<keyword evidence="8" id="KW-1185">Reference proteome</keyword>
<comment type="caution">
    <text evidence="7">The sequence shown here is derived from an EMBL/GenBank/DDBJ whole genome shotgun (WGS) entry which is preliminary data.</text>
</comment>
<dbReference type="Pfam" id="PF13517">
    <property type="entry name" value="FG-GAP_3"/>
    <property type="match status" value="2"/>
</dbReference>
<evidence type="ECO:0000256" key="2">
    <source>
        <dbReference type="ARBA" id="ARBA00022729"/>
    </source>
</evidence>
<dbReference type="InterPro" id="IPR001002">
    <property type="entry name" value="Chitin-bd_1"/>
</dbReference>
<dbReference type="Gene3D" id="3.30.60.10">
    <property type="entry name" value="Endochitinase-like"/>
    <property type="match status" value="1"/>
</dbReference>
<dbReference type="InterPro" id="IPR013517">
    <property type="entry name" value="FG-GAP"/>
</dbReference>
<gene>
    <name evidence="7" type="ORF">DL546_001609</name>
</gene>
<keyword evidence="1 3" id="KW-0147">Chitin-binding</keyword>
<dbReference type="PROSITE" id="PS50941">
    <property type="entry name" value="CHIT_BIND_I_2"/>
    <property type="match status" value="1"/>
</dbReference>
<dbReference type="Proteomes" id="UP000275385">
    <property type="component" value="Unassembled WGS sequence"/>
</dbReference>
<dbReference type="PANTHER" id="PTHR30383:SF31">
    <property type="entry name" value="SGNH HYDROLASE-TYPE ESTERASE DOMAIN-CONTAINING PROTEIN-RELATED"/>
    <property type="match status" value="1"/>
</dbReference>
<evidence type="ECO:0000313" key="7">
    <source>
        <dbReference type="EMBL" id="RKU40019.1"/>
    </source>
</evidence>
<evidence type="ECO:0000259" key="6">
    <source>
        <dbReference type="PROSITE" id="PS50941"/>
    </source>
</evidence>
<dbReference type="Gene3D" id="3.40.50.1110">
    <property type="entry name" value="SGNH hydrolase"/>
    <property type="match status" value="1"/>
</dbReference>
<dbReference type="InterPro" id="IPR051532">
    <property type="entry name" value="Ester_Hydrolysis_Enzymes"/>
</dbReference>
<proteinExistence type="predicted"/>
<keyword evidence="2 5" id="KW-0732">Signal</keyword>
<dbReference type="STRING" id="177199.A0A420XWT9"/>
<dbReference type="GO" id="GO:0004622">
    <property type="term" value="F:phosphatidylcholine lysophospholipase activity"/>
    <property type="evidence" value="ECO:0007669"/>
    <property type="project" value="TreeGrafter"/>
</dbReference>